<dbReference type="EMBL" id="HBIO01030785">
    <property type="protein sequence ID" value="CAE0478731.1"/>
    <property type="molecule type" value="Transcribed_RNA"/>
</dbReference>
<sequence length="105" mass="11467">MPAVLNSNELYSLGSGVNVCCNDAIKAYNEGKRDKLHPKDNKTNIDKLESCVAAVSSGAESHCTEQYGALKSCLTDNKNSWVNCMDIRRNLDLCLVKNKLGELSS</sequence>
<evidence type="ECO:0008006" key="2">
    <source>
        <dbReference type="Google" id="ProtNLM"/>
    </source>
</evidence>
<reference evidence="1" key="1">
    <citation type="submission" date="2021-01" db="EMBL/GenBank/DDBJ databases">
        <authorList>
            <person name="Corre E."/>
            <person name="Pelletier E."/>
            <person name="Niang G."/>
            <person name="Scheremetjew M."/>
            <person name="Finn R."/>
            <person name="Kale V."/>
            <person name="Holt S."/>
            <person name="Cochrane G."/>
            <person name="Meng A."/>
            <person name="Brown T."/>
            <person name="Cohen L."/>
        </authorList>
    </citation>
    <scope>NUCLEOTIDE SEQUENCE</scope>
    <source>
        <strain evidence="1">MM31A-1</strain>
    </source>
</reference>
<evidence type="ECO:0000313" key="1">
    <source>
        <dbReference type="EMBL" id="CAE0478731.1"/>
    </source>
</evidence>
<gene>
    <name evidence="1" type="ORF">CDEB00056_LOCUS23584</name>
</gene>
<protein>
    <recommendedName>
        <fullName evidence="2">IMS import disulfide relay-system CHCH-CHCH-like Cx9C domain-containing protein</fullName>
    </recommendedName>
</protein>
<dbReference type="AlphaFoldDB" id="A0A7S3QIS4"/>
<proteinExistence type="predicted"/>
<name>A0A7S3QIS4_9STRA</name>
<accession>A0A7S3QIS4</accession>
<organism evidence="1">
    <name type="scientific">Chaetoceros debilis</name>
    <dbReference type="NCBI Taxonomy" id="122233"/>
    <lineage>
        <taxon>Eukaryota</taxon>
        <taxon>Sar</taxon>
        <taxon>Stramenopiles</taxon>
        <taxon>Ochrophyta</taxon>
        <taxon>Bacillariophyta</taxon>
        <taxon>Coscinodiscophyceae</taxon>
        <taxon>Chaetocerotophycidae</taxon>
        <taxon>Chaetocerotales</taxon>
        <taxon>Chaetocerotaceae</taxon>
        <taxon>Chaetoceros</taxon>
    </lineage>
</organism>